<accession>A0AAU9KET4</accession>
<dbReference type="PROSITE" id="PS00108">
    <property type="entry name" value="PROTEIN_KINASE_ST"/>
    <property type="match status" value="1"/>
</dbReference>
<dbReference type="InterPro" id="IPR008271">
    <property type="entry name" value="Ser/Thr_kinase_AS"/>
</dbReference>
<dbReference type="InterPro" id="IPR017441">
    <property type="entry name" value="Protein_kinase_ATP_BS"/>
</dbReference>
<dbReference type="PROSITE" id="PS00107">
    <property type="entry name" value="PROTEIN_KINASE_ATP"/>
    <property type="match status" value="1"/>
</dbReference>
<dbReference type="InterPro" id="IPR000719">
    <property type="entry name" value="Prot_kinase_dom"/>
</dbReference>
<evidence type="ECO:0000256" key="3">
    <source>
        <dbReference type="ARBA" id="ARBA00022679"/>
    </source>
</evidence>
<dbReference type="Gene3D" id="3.30.200.20">
    <property type="entry name" value="Phosphorylase Kinase, domain 1"/>
    <property type="match status" value="1"/>
</dbReference>
<comment type="similarity">
    <text evidence="10">Belongs to the protein kinase superfamily.</text>
</comment>
<evidence type="ECO:0000256" key="6">
    <source>
        <dbReference type="ARBA" id="ARBA00022840"/>
    </source>
</evidence>
<dbReference type="SMART" id="SM00220">
    <property type="entry name" value="S_TKc"/>
    <property type="match status" value="1"/>
</dbReference>
<name>A0AAU9KET4_9CILI</name>
<keyword evidence="13" id="KW-1185">Reference proteome</keyword>
<dbReference type="EMBL" id="CAJZBQ010000064">
    <property type="protein sequence ID" value="CAG9336259.1"/>
    <property type="molecule type" value="Genomic_DNA"/>
</dbReference>
<dbReference type="SUPFAM" id="SSF56112">
    <property type="entry name" value="Protein kinase-like (PK-like)"/>
    <property type="match status" value="1"/>
</dbReference>
<dbReference type="Pfam" id="PF00069">
    <property type="entry name" value="Pkinase"/>
    <property type="match status" value="1"/>
</dbReference>
<evidence type="ECO:0000256" key="2">
    <source>
        <dbReference type="ARBA" id="ARBA00022527"/>
    </source>
</evidence>
<gene>
    <name evidence="12" type="ORF">BSTOLATCC_MIC66139</name>
</gene>
<dbReference type="Proteomes" id="UP001162131">
    <property type="component" value="Unassembled WGS sequence"/>
</dbReference>
<protein>
    <recommendedName>
        <fullName evidence="1">non-specific serine/threonine protein kinase</fullName>
        <ecNumber evidence="1">2.7.11.1</ecNumber>
    </recommendedName>
</protein>
<dbReference type="AlphaFoldDB" id="A0AAU9KET4"/>
<evidence type="ECO:0000256" key="8">
    <source>
        <dbReference type="ARBA" id="ARBA00048679"/>
    </source>
</evidence>
<feature type="domain" description="Protein kinase" evidence="11">
    <location>
        <begin position="34"/>
        <end position="339"/>
    </location>
</feature>
<dbReference type="GO" id="GO:0007165">
    <property type="term" value="P:signal transduction"/>
    <property type="evidence" value="ECO:0007669"/>
    <property type="project" value="TreeGrafter"/>
</dbReference>
<evidence type="ECO:0000259" key="11">
    <source>
        <dbReference type="PROSITE" id="PS50011"/>
    </source>
</evidence>
<evidence type="ECO:0000313" key="12">
    <source>
        <dbReference type="EMBL" id="CAG9336259.1"/>
    </source>
</evidence>
<comment type="catalytic activity">
    <reaction evidence="7">
        <text>L-threonyl-[protein] + ATP = O-phospho-L-threonyl-[protein] + ADP + H(+)</text>
        <dbReference type="Rhea" id="RHEA:46608"/>
        <dbReference type="Rhea" id="RHEA-COMP:11060"/>
        <dbReference type="Rhea" id="RHEA-COMP:11605"/>
        <dbReference type="ChEBI" id="CHEBI:15378"/>
        <dbReference type="ChEBI" id="CHEBI:30013"/>
        <dbReference type="ChEBI" id="CHEBI:30616"/>
        <dbReference type="ChEBI" id="CHEBI:61977"/>
        <dbReference type="ChEBI" id="CHEBI:456216"/>
        <dbReference type="EC" id="2.7.11.1"/>
    </reaction>
</comment>
<dbReference type="PANTHER" id="PTHR43895">
    <property type="entry name" value="CALCIUM/CALMODULIN-DEPENDENT PROTEIN KINASE KINASE-RELATED"/>
    <property type="match status" value="1"/>
</dbReference>
<keyword evidence="6 9" id="KW-0067">ATP-binding</keyword>
<comment type="catalytic activity">
    <reaction evidence="8">
        <text>L-seryl-[protein] + ATP = O-phospho-L-seryl-[protein] + ADP + H(+)</text>
        <dbReference type="Rhea" id="RHEA:17989"/>
        <dbReference type="Rhea" id="RHEA-COMP:9863"/>
        <dbReference type="Rhea" id="RHEA-COMP:11604"/>
        <dbReference type="ChEBI" id="CHEBI:15378"/>
        <dbReference type="ChEBI" id="CHEBI:29999"/>
        <dbReference type="ChEBI" id="CHEBI:30616"/>
        <dbReference type="ChEBI" id="CHEBI:83421"/>
        <dbReference type="ChEBI" id="CHEBI:456216"/>
        <dbReference type="EC" id="2.7.11.1"/>
    </reaction>
</comment>
<feature type="binding site" evidence="9">
    <location>
        <position position="71"/>
    </location>
    <ligand>
        <name>ATP</name>
        <dbReference type="ChEBI" id="CHEBI:30616"/>
    </ligand>
</feature>
<evidence type="ECO:0000256" key="1">
    <source>
        <dbReference type="ARBA" id="ARBA00012513"/>
    </source>
</evidence>
<dbReference type="PROSITE" id="PS50011">
    <property type="entry name" value="PROTEIN_KINASE_DOM"/>
    <property type="match status" value="1"/>
</dbReference>
<dbReference type="InterPro" id="IPR011009">
    <property type="entry name" value="Kinase-like_dom_sf"/>
</dbReference>
<dbReference type="Gene3D" id="1.10.510.10">
    <property type="entry name" value="Transferase(Phosphotransferase) domain 1"/>
    <property type="match status" value="1"/>
</dbReference>
<dbReference type="GO" id="GO:0004674">
    <property type="term" value="F:protein serine/threonine kinase activity"/>
    <property type="evidence" value="ECO:0007669"/>
    <property type="project" value="UniProtKB-KW"/>
</dbReference>
<dbReference type="EC" id="2.7.11.1" evidence="1"/>
<evidence type="ECO:0000256" key="5">
    <source>
        <dbReference type="ARBA" id="ARBA00022777"/>
    </source>
</evidence>
<dbReference type="GO" id="GO:0005524">
    <property type="term" value="F:ATP binding"/>
    <property type="evidence" value="ECO:0007669"/>
    <property type="project" value="UniProtKB-UniRule"/>
</dbReference>
<keyword evidence="2 10" id="KW-0723">Serine/threonine-protein kinase</keyword>
<comment type="caution">
    <text evidence="12">The sequence shown here is derived from an EMBL/GenBank/DDBJ whole genome shotgun (WGS) entry which is preliminary data.</text>
</comment>
<keyword evidence="5" id="KW-0418">Kinase</keyword>
<keyword evidence="4 9" id="KW-0547">Nucleotide-binding</keyword>
<organism evidence="12 13">
    <name type="scientific">Blepharisma stoltei</name>
    <dbReference type="NCBI Taxonomy" id="1481888"/>
    <lineage>
        <taxon>Eukaryota</taxon>
        <taxon>Sar</taxon>
        <taxon>Alveolata</taxon>
        <taxon>Ciliophora</taxon>
        <taxon>Postciliodesmatophora</taxon>
        <taxon>Heterotrichea</taxon>
        <taxon>Heterotrichida</taxon>
        <taxon>Blepharismidae</taxon>
        <taxon>Blepharisma</taxon>
    </lineage>
</organism>
<dbReference type="CDD" id="cd14008">
    <property type="entry name" value="STKc_LKB1_CaMKK"/>
    <property type="match status" value="1"/>
</dbReference>
<evidence type="ECO:0000256" key="7">
    <source>
        <dbReference type="ARBA" id="ARBA00047899"/>
    </source>
</evidence>
<reference evidence="12" key="1">
    <citation type="submission" date="2021-09" db="EMBL/GenBank/DDBJ databases">
        <authorList>
            <consortium name="AG Swart"/>
            <person name="Singh M."/>
            <person name="Singh A."/>
            <person name="Seah K."/>
            <person name="Emmerich C."/>
        </authorList>
    </citation>
    <scope>NUCLEOTIDE SEQUENCE</scope>
    <source>
        <strain evidence="12">ATCC30299</strain>
    </source>
</reference>
<proteinExistence type="inferred from homology"/>
<sequence length="343" mass="40007">MDPDFVVYDTTEVAISRNPQGRKVIECLNDGSKFILEKTIGRGCFSKVKQSYRIFRDENGNEEQAIYAIKKMHKPTLKKQRCVLYDSTNTMKMANNWEKVKTEISIWRTLCHPNIIRLYEVIDDRNHDYVYLVIEYADCGQIMKWKSDEQRYELNNDVVGWLREKYPEVYEKFDEREATAKIIFSQVAQGVEYLQNPTRNVIHKDLKPDNILFCSMDCNAKLTDFTISQKLETPETLCYNPPGTTPFQAPESMFSGNGFSGQKSDVWAMGICMYAMMSGGFLPFWSNESEIQTQLSIQNQELTLHESFSDDFKDLLLKILTKNPDERISIQEILTHRWLNIKN</sequence>
<keyword evidence="3" id="KW-0808">Transferase</keyword>
<evidence type="ECO:0000313" key="13">
    <source>
        <dbReference type="Proteomes" id="UP001162131"/>
    </source>
</evidence>
<dbReference type="PANTHER" id="PTHR43895:SF32">
    <property type="entry name" value="SERINE_THREONINE-PROTEIN KINASE CHK1"/>
    <property type="match status" value="1"/>
</dbReference>
<evidence type="ECO:0000256" key="9">
    <source>
        <dbReference type="PROSITE-ProRule" id="PRU10141"/>
    </source>
</evidence>
<evidence type="ECO:0000256" key="10">
    <source>
        <dbReference type="RuleBase" id="RU000304"/>
    </source>
</evidence>
<evidence type="ECO:0000256" key="4">
    <source>
        <dbReference type="ARBA" id="ARBA00022741"/>
    </source>
</evidence>